<feature type="domain" description="Poly(A) RNA polymerase mitochondrial-like central palm" evidence="2">
    <location>
        <begin position="290"/>
        <end position="432"/>
    </location>
</feature>
<dbReference type="eggNOG" id="KOG2277">
    <property type="taxonomic scope" value="Eukaryota"/>
</dbReference>
<feature type="region of interest" description="Disordered" evidence="1">
    <location>
        <begin position="607"/>
        <end position="717"/>
    </location>
</feature>
<comment type="caution">
    <text evidence="3">The sequence shown here is derived from an EMBL/GenBank/DDBJ whole genome shotgun (WGS) entry which is preliminary data.</text>
</comment>
<dbReference type="OrthoDB" id="48241at2759"/>
<dbReference type="Gene3D" id="3.30.460.10">
    <property type="entry name" value="Beta Polymerase, domain 2"/>
    <property type="match status" value="1"/>
</dbReference>
<dbReference type="AlphaFoldDB" id="K0SVC0"/>
<dbReference type="GO" id="GO:0016779">
    <property type="term" value="F:nucleotidyltransferase activity"/>
    <property type="evidence" value="ECO:0007669"/>
    <property type="project" value="TreeGrafter"/>
</dbReference>
<dbReference type="Proteomes" id="UP000266841">
    <property type="component" value="Unassembled WGS sequence"/>
</dbReference>
<keyword evidence="4" id="KW-1185">Reference proteome</keyword>
<evidence type="ECO:0000256" key="1">
    <source>
        <dbReference type="SAM" id="MobiDB-lite"/>
    </source>
</evidence>
<feature type="compositionally biased region" description="Basic and acidic residues" evidence="1">
    <location>
        <begin position="701"/>
        <end position="717"/>
    </location>
</feature>
<evidence type="ECO:0000259" key="2">
    <source>
        <dbReference type="Pfam" id="PF22600"/>
    </source>
</evidence>
<reference evidence="3 4" key="1">
    <citation type="journal article" date="2012" name="Genome Biol.">
        <title>Genome and low-iron response of an oceanic diatom adapted to chronic iron limitation.</title>
        <authorList>
            <person name="Lommer M."/>
            <person name="Specht M."/>
            <person name="Roy A.S."/>
            <person name="Kraemer L."/>
            <person name="Andreson R."/>
            <person name="Gutowska M.A."/>
            <person name="Wolf J."/>
            <person name="Bergner S.V."/>
            <person name="Schilhabel M.B."/>
            <person name="Klostermeier U.C."/>
            <person name="Beiko R.G."/>
            <person name="Rosenstiel P."/>
            <person name="Hippler M."/>
            <person name="Laroche J."/>
        </authorList>
    </citation>
    <scope>NUCLEOTIDE SEQUENCE [LARGE SCALE GENOMIC DNA]</scope>
    <source>
        <strain evidence="3 4">CCMP1005</strain>
    </source>
</reference>
<dbReference type="SUPFAM" id="SSF81301">
    <property type="entry name" value="Nucleotidyltransferase"/>
    <property type="match status" value="1"/>
</dbReference>
<dbReference type="InterPro" id="IPR043519">
    <property type="entry name" value="NT_sf"/>
</dbReference>
<evidence type="ECO:0000313" key="4">
    <source>
        <dbReference type="Proteomes" id="UP000266841"/>
    </source>
</evidence>
<organism evidence="3 4">
    <name type="scientific">Thalassiosira oceanica</name>
    <name type="common">Marine diatom</name>
    <dbReference type="NCBI Taxonomy" id="159749"/>
    <lineage>
        <taxon>Eukaryota</taxon>
        <taxon>Sar</taxon>
        <taxon>Stramenopiles</taxon>
        <taxon>Ochrophyta</taxon>
        <taxon>Bacillariophyta</taxon>
        <taxon>Coscinodiscophyceae</taxon>
        <taxon>Thalassiosirophycidae</taxon>
        <taxon>Thalassiosirales</taxon>
        <taxon>Thalassiosiraceae</taxon>
        <taxon>Thalassiosira</taxon>
    </lineage>
</organism>
<evidence type="ECO:0000313" key="3">
    <source>
        <dbReference type="EMBL" id="EJK62152.1"/>
    </source>
</evidence>
<dbReference type="EMBL" id="AGNL01019085">
    <property type="protein sequence ID" value="EJK62152.1"/>
    <property type="molecule type" value="Genomic_DNA"/>
</dbReference>
<dbReference type="Gene3D" id="1.10.1410.10">
    <property type="match status" value="2"/>
</dbReference>
<dbReference type="PANTHER" id="PTHR12271">
    <property type="entry name" value="POLY A POLYMERASE CID PAP -RELATED"/>
    <property type="match status" value="1"/>
</dbReference>
<sequence length="717" mass="80211">MMACVPLKNSEITIQNGWLFPRGGEAGKIEILPSSQALLSTSRLDVTNCDIMMCTTTCVEKLPHQPRLPDMLKASLADIERMGCPSLRGGRVGNGKKLDGQRKLKQQMQQQNGDDAGFVEVGGRKKAEDNRNSVDKRTVRTLNSLRVLIGIMRPILDNPRRKDEKLIMEDGPSISDSSNGKGHQYLISKNVFSLTASGKVGDIQGAFRRLMCNLFEENIWAKVVEKGENEQYSLTAGELVESLLKQEAHPLAKMCLDLPNINLQAVAKLDTTMVKCFEIQHDEKQYQLQQSINATVDKLEQHIAKKFRGTALTVYGSCLSGLAIEGSHDVDISVHIPELYDLRQSFESGHINGDSYAKKMKNILFTIKRCLESSRSNRFENVFAIHQARVPVVKGIDMDARNPFSEDGRLHFDLCFLNSIAVVNSSLIREYSLFENVRVLMLSVKSFAKLNRVASAADGTASSYTWMVLVIFYLQCLGYVPNLQCPNLLEEHDFEVDPTNPWHAGGFYSGLFPHAATAVSVRFGDLSLQKASFQNSSKLWRLCIEDPFETCESHICHDLGCHIDEAGQKRISTLLREACGALKELMECPSVDGDFVPEFMRLVIADEKKQSSAPKKRGKGKNGARKAKQQNDRAKNKGVADKQANEAKKAKNSRERNGNVQKMKNTQKKSNEKFQGVDDTPDTNGEGGRRNRKRNNRRKRSDQNGEQKKKEPNANAR</sequence>
<proteinExistence type="predicted"/>
<protein>
    <recommendedName>
        <fullName evidence="2">Poly(A) RNA polymerase mitochondrial-like central palm domain-containing protein</fullName>
    </recommendedName>
</protein>
<dbReference type="GO" id="GO:0031123">
    <property type="term" value="P:RNA 3'-end processing"/>
    <property type="evidence" value="ECO:0007669"/>
    <property type="project" value="TreeGrafter"/>
</dbReference>
<accession>K0SVC0</accession>
<feature type="compositionally biased region" description="Basic residues" evidence="1">
    <location>
        <begin position="614"/>
        <end position="628"/>
    </location>
</feature>
<dbReference type="CDD" id="cd05402">
    <property type="entry name" value="NT_PAP_TUTase"/>
    <property type="match status" value="1"/>
</dbReference>
<feature type="compositionally biased region" description="Basic and acidic residues" evidence="1">
    <location>
        <begin position="629"/>
        <end position="657"/>
    </location>
</feature>
<dbReference type="PANTHER" id="PTHR12271:SF40">
    <property type="entry name" value="POLY(A) RNA POLYMERASE GLD2"/>
    <property type="match status" value="1"/>
</dbReference>
<name>K0SVC0_THAOC</name>
<dbReference type="InterPro" id="IPR054708">
    <property type="entry name" value="MTPAP-like_central"/>
</dbReference>
<dbReference type="Pfam" id="PF22600">
    <property type="entry name" value="MTPAP-like_central"/>
    <property type="match status" value="1"/>
</dbReference>
<feature type="compositionally biased region" description="Basic residues" evidence="1">
    <location>
        <begin position="690"/>
        <end position="700"/>
    </location>
</feature>
<dbReference type="SUPFAM" id="SSF81631">
    <property type="entry name" value="PAP/OAS1 substrate-binding domain"/>
    <property type="match status" value="1"/>
</dbReference>
<gene>
    <name evidence="3" type="ORF">THAOC_17247</name>
</gene>